<protein>
    <submittedName>
        <fullName evidence="2">Uncharacterized protein</fullName>
    </submittedName>
</protein>
<evidence type="ECO:0000313" key="3">
    <source>
        <dbReference type="Proteomes" id="UP000823775"/>
    </source>
</evidence>
<sequence length="82" mass="9241">MGVEMCRFKEKGNPDDSAQDKGDEDTKVEESGEKKSSTEKFGEQCTLEKKAPSKNAIMKDPVKDYVRVRAIPVDIFEQTITK</sequence>
<feature type="region of interest" description="Disordered" evidence="1">
    <location>
        <begin position="1"/>
        <end position="47"/>
    </location>
</feature>
<evidence type="ECO:0000256" key="1">
    <source>
        <dbReference type="SAM" id="MobiDB-lite"/>
    </source>
</evidence>
<gene>
    <name evidence="2" type="ORF">HAX54_030473</name>
</gene>
<evidence type="ECO:0000313" key="2">
    <source>
        <dbReference type="EMBL" id="MCD9643213.1"/>
    </source>
</evidence>
<dbReference type="EMBL" id="JACEIK010003821">
    <property type="protein sequence ID" value="MCD9643213.1"/>
    <property type="molecule type" value="Genomic_DNA"/>
</dbReference>
<keyword evidence="3" id="KW-1185">Reference proteome</keyword>
<name>A0ABS8V7R0_DATST</name>
<comment type="caution">
    <text evidence="2">The sequence shown here is derived from an EMBL/GenBank/DDBJ whole genome shotgun (WGS) entry which is preliminary data.</text>
</comment>
<proteinExistence type="predicted"/>
<accession>A0ABS8V7R0</accession>
<dbReference type="Proteomes" id="UP000823775">
    <property type="component" value="Unassembled WGS sequence"/>
</dbReference>
<feature type="non-terminal residue" evidence="2">
    <location>
        <position position="82"/>
    </location>
</feature>
<organism evidence="2 3">
    <name type="scientific">Datura stramonium</name>
    <name type="common">Jimsonweed</name>
    <name type="synonym">Common thornapple</name>
    <dbReference type="NCBI Taxonomy" id="4076"/>
    <lineage>
        <taxon>Eukaryota</taxon>
        <taxon>Viridiplantae</taxon>
        <taxon>Streptophyta</taxon>
        <taxon>Embryophyta</taxon>
        <taxon>Tracheophyta</taxon>
        <taxon>Spermatophyta</taxon>
        <taxon>Magnoliopsida</taxon>
        <taxon>eudicotyledons</taxon>
        <taxon>Gunneridae</taxon>
        <taxon>Pentapetalae</taxon>
        <taxon>asterids</taxon>
        <taxon>lamiids</taxon>
        <taxon>Solanales</taxon>
        <taxon>Solanaceae</taxon>
        <taxon>Solanoideae</taxon>
        <taxon>Datureae</taxon>
        <taxon>Datura</taxon>
    </lineage>
</organism>
<reference evidence="2 3" key="1">
    <citation type="journal article" date="2021" name="BMC Genomics">
        <title>Datura genome reveals duplications of psychoactive alkaloid biosynthetic genes and high mutation rate following tissue culture.</title>
        <authorList>
            <person name="Rajewski A."/>
            <person name="Carter-House D."/>
            <person name="Stajich J."/>
            <person name="Litt A."/>
        </authorList>
    </citation>
    <scope>NUCLEOTIDE SEQUENCE [LARGE SCALE GENOMIC DNA]</scope>
    <source>
        <strain evidence="2">AR-01</strain>
    </source>
</reference>